<evidence type="ECO:0000256" key="8">
    <source>
        <dbReference type="RuleBase" id="RU003943"/>
    </source>
</evidence>
<feature type="transmembrane region" description="Helical" evidence="9">
    <location>
        <begin position="37"/>
        <end position="55"/>
    </location>
</feature>
<dbReference type="Gene3D" id="1.10.3470.10">
    <property type="entry name" value="ABC transporter involved in vitamin B12 uptake, BtuC"/>
    <property type="match status" value="1"/>
</dbReference>
<organism evidence="10 11">
    <name type="scientific">Spiribacter pallidus</name>
    <dbReference type="NCBI Taxonomy" id="1987936"/>
    <lineage>
        <taxon>Bacteria</taxon>
        <taxon>Pseudomonadati</taxon>
        <taxon>Pseudomonadota</taxon>
        <taxon>Gammaproteobacteria</taxon>
        <taxon>Chromatiales</taxon>
        <taxon>Ectothiorhodospiraceae</taxon>
        <taxon>Spiribacter</taxon>
    </lineage>
</organism>
<protein>
    <submittedName>
        <fullName evidence="10">Metal ABC transporter permease</fullName>
    </submittedName>
</protein>
<comment type="caution">
    <text evidence="10">The sequence shown here is derived from an EMBL/GenBank/DDBJ whole genome shotgun (WGS) entry which is preliminary data.</text>
</comment>
<evidence type="ECO:0000256" key="2">
    <source>
        <dbReference type="ARBA" id="ARBA00008034"/>
    </source>
</evidence>
<dbReference type="RefSeq" id="WP_367958886.1">
    <property type="nucleotide sequence ID" value="NZ_JBAKFK010000002.1"/>
</dbReference>
<feature type="transmembrane region" description="Helical" evidence="9">
    <location>
        <begin position="6"/>
        <end position="30"/>
    </location>
</feature>
<evidence type="ECO:0000256" key="5">
    <source>
        <dbReference type="ARBA" id="ARBA00022692"/>
    </source>
</evidence>
<name>A0ABV3TB91_9GAMM</name>
<comment type="similarity">
    <text evidence="2 8">Belongs to the ABC-3 integral membrane protein family.</text>
</comment>
<dbReference type="PANTHER" id="PTHR30477:SF8">
    <property type="entry name" value="METAL TRANSPORT SYSTEM MEMBRANE PROTEIN CT_070-RELATED"/>
    <property type="match status" value="1"/>
</dbReference>
<feature type="transmembrane region" description="Helical" evidence="9">
    <location>
        <begin position="206"/>
        <end position="226"/>
    </location>
</feature>
<keyword evidence="4" id="KW-1003">Cell membrane</keyword>
<dbReference type="InterPro" id="IPR037294">
    <property type="entry name" value="ABC_BtuC-like"/>
</dbReference>
<evidence type="ECO:0000256" key="9">
    <source>
        <dbReference type="SAM" id="Phobius"/>
    </source>
</evidence>
<comment type="subcellular location">
    <subcellularLocation>
        <location evidence="1 8">Cell membrane</location>
        <topology evidence="1 8">Multi-pass membrane protein</topology>
    </subcellularLocation>
</comment>
<dbReference type="InterPro" id="IPR001626">
    <property type="entry name" value="ABC_TroCD"/>
</dbReference>
<feature type="transmembrane region" description="Helical" evidence="9">
    <location>
        <begin position="258"/>
        <end position="277"/>
    </location>
</feature>
<proteinExistence type="inferred from homology"/>
<keyword evidence="5 8" id="KW-0812">Transmembrane</keyword>
<feature type="transmembrane region" description="Helical" evidence="9">
    <location>
        <begin position="92"/>
        <end position="113"/>
    </location>
</feature>
<dbReference type="PANTHER" id="PTHR30477">
    <property type="entry name" value="ABC-TRANSPORTER METAL-BINDING PROTEIN"/>
    <property type="match status" value="1"/>
</dbReference>
<evidence type="ECO:0000256" key="3">
    <source>
        <dbReference type="ARBA" id="ARBA00022448"/>
    </source>
</evidence>
<feature type="transmembrane region" description="Helical" evidence="9">
    <location>
        <begin position="61"/>
        <end position="80"/>
    </location>
</feature>
<evidence type="ECO:0000256" key="6">
    <source>
        <dbReference type="ARBA" id="ARBA00022989"/>
    </source>
</evidence>
<sequence>MSGLANPTIAILLTGMLVGMAGALLGSFLVLRGNSMLADAISHSILFGIALAWLATGETSGAVQIAGAALSGVLAVFLIETLARSRRLRDDAAIGLVFPALFSIGVVLINVFARDVHLDEHTVLLGEIGFVWLDTVTVAGLVVPRALLASATLLLVDALFVLAFYNALKLATFDPGLARALGLAPGLVFYAHLSLLSGTAVAAFDAVGVVLFVTFVVVPPAAAYLLCRRLSSLIAVAMLIAVASAPLGYGAALWLDVSVGGAMALATAPFLVGAFSWRRWRERRRYRSGQPPAVSASSSA</sequence>
<dbReference type="SUPFAM" id="SSF81345">
    <property type="entry name" value="ABC transporter involved in vitamin B12 uptake, BtuC"/>
    <property type="match status" value="1"/>
</dbReference>
<evidence type="ECO:0000313" key="11">
    <source>
        <dbReference type="Proteomes" id="UP001556709"/>
    </source>
</evidence>
<feature type="transmembrane region" description="Helical" evidence="9">
    <location>
        <begin position="180"/>
        <end position="200"/>
    </location>
</feature>
<dbReference type="Proteomes" id="UP001556709">
    <property type="component" value="Unassembled WGS sequence"/>
</dbReference>
<dbReference type="Pfam" id="PF00950">
    <property type="entry name" value="ABC-3"/>
    <property type="match status" value="1"/>
</dbReference>
<accession>A0ABV3TB91</accession>
<keyword evidence="6 9" id="KW-1133">Transmembrane helix</keyword>
<gene>
    <name evidence="10" type="ORF">V6X73_03985</name>
</gene>
<reference evidence="10 11" key="1">
    <citation type="submission" date="2024-02" db="EMBL/GenBank/DDBJ databases">
        <title>New especies of Spiribacter isolated from saline water.</title>
        <authorList>
            <person name="Leon M.J."/>
            <person name="De La Haba R."/>
            <person name="Sanchez-Porro C."/>
            <person name="Ventosa A."/>
        </authorList>
    </citation>
    <scope>NUCLEOTIDE SEQUENCE [LARGE SCALE GENOMIC DNA]</scope>
    <source>
        <strain evidence="11">ag22IC6-390</strain>
    </source>
</reference>
<feature type="transmembrane region" description="Helical" evidence="9">
    <location>
        <begin position="233"/>
        <end position="252"/>
    </location>
</feature>
<keyword evidence="7 9" id="KW-0472">Membrane</keyword>
<evidence type="ECO:0000256" key="4">
    <source>
        <dbReference type="ARBA" id="ARBA00022475"/>
    </source>
</evidence>
<feature type="transmembrane region" description="Helical" evidence="9">
    <location>
        <begin position="146"/>
        <end position="168"/>
    </location>
</feature>
<keyword evidence="3 8" id="KW-0813">Transport</keyword>
<evidence type="ECO:0000313" key="10">
    <source>
        <dbReference type="EMBL" id="MEX0468892.1"/>
    </source>
</evidence>
<evidence type="ECO:0000256" key="7">
    <source>
        <dbReference type="ARBA" id="ARBA00023136"/>
    </source>
</evidence>
<evidence type="ECO:0000256" key="1">
    <source>
        <dbReference type="ARBA" id="ARBA00004651"/>
    </source>
</evidence>
<keyword evidence="11" id="KW-1185">Reference proteome</keyword>
<dbReference type="EMBL" id="JBAKFM010000002">
    <property type="protein sequence ID" value="MEX0468892.1"/>
    <property type="molecule type" value="Genomic_DNA"/>
</dbReference>